<keyword evidence="4" id="KW-1185">Reference proteome</keyword>
<protein>
    <recommendedName>
        <fullName evidence="2">Glabrous enhancer-binding protein-like DBD domain-containing protein</fullName>
    </recommendedName>
</protein>
<evidence type="ECO:0000256" key="1">
    <source>
        <dbReference type="ARBA" id="ARBA00010820"/>
    </source>
</evidence>
<dbReference type="OrthoDB" id="661680at2759"/>
<gene>
    <name evidence="3" type="ORF">BVC80_719g3</name>
</gene>
<comment type="caution">
    <text evidence="3">The sequence shown here is derived from an EMBL/GenBank/DDBJ whole genome shotgun (WGS) entry which is preliminary data.</text>
</comment>
<dbReference type="InParanoid" id="A0A200PMD5"/>
<name>A0A200PMD5_MACCD</name>
<dbReference type="InterPro" id="IPR007592">
    <property type="entry name" value="GEBP"/>
</dbReference>
<dbReference type="Pfam" id="PF04504">
    <property type="entry name" value="GeBP-like_DBD"/>
    <property type="match status" value="1"/>
</dbReference>
<evidence type="ECO:0000313" key="3">
    <source>
        <dbReference type="EMBL" id="OUZ99361.1"/>
    </source>
</evidence>
<evidence type="ECO:0000313" key="4">
    <source>
        <dbReference type="Proteomes" id="UP000195402"/>
    </source>
</evidence>
<organism evidence="3 4">
    <name type="scientific">Macleaya cordata</name>
    <name type="common">Five-seeded plume-poppy</name>
    <name type="synonym">Bocconia cordata</name>
    <dbReference type="NCBI Taxonomy" id="56857"/>
    <lineage>
        <taxon>Eukaryota</taxon>
        <taxon>Viridiplantae</taxon>
        <taxon>Streptophyta</taxon>
        <taxon>Embryophyta</taxon>
        <taxon>Tracheophyta</taxon>
        <taxon>Spermatophyta</taxon>
        <taxon>Magnoliopsida</taxon>
        <taxon>Ranunculales</taxon>
        <taxon>Papaveraceae</taxon>
        <taxon>Papaveroideae</taxon>
        <taxon>Macleaya</taxon>
    </lineage>
</organism>
<accession>A0A200PMD5</accession>
<reference evidence="3 4" key="1">
    <citation type="journal article" date="2017" name="Mol. Plant">
        <title>The Genome of Medicinal Plant Macleaya cordata Provides New Insights into Benzylisoquinoline Alkaloids Metabolism.</title>
        <authorList>
            <person name="Liu X."/>
            <person name="Liu Y."/>
            <person name="Huang P."/>
            <person name="Ma Y."/>
            <person name="Qing Z."/>
            <person name="Tang Q."/>
            <person name="Cao H."/>
            <person name="Cheng P."/>
            <person name="Zheng Y."/>
            <person name="Yuan Z."/>
            <person name="Zhou Y."/>
            <person name="Liu J."/>
            <person name="Tang Z."/>
            <person name="Zhuo Y."/>
            <person name="Zhang Y."/>
            <person name="Yu L."/>
            <person name="Huang J."/>
            <person name="Yang P."/>
            <person name="Peng Q."/>
            <person name="Zhang J."/>
            <person name="Jiang W."/>
            <person name="Zhang Z."/>
            <person name="Lin K."/>
            <person name="Ro D.K."/>
            <person name="Chen X."/>
            <person name="Xiong X."/>
            <person name="Shang Y."/>
            <person name="Huang S."/>
            <person name="Zeng J."/>
        </authorList>
    </citation>
    <scope>NUCLEOTIDE SEQUENCE [LARGE SCALE GENOMIC DNA]</scope>
    <source>
        <strain evidence="4">cv. BLH2017</strain>
        <tissue evidence="3">Root</tissue>
    </source>
</reference>
<dbReference type="Proteomes" id="UP000195402">
    <property type="component" value="Unassembled WGS sequence"/>
</dbReference>
<sequence length="78" mass="9414">MEKRMKKNNNRLPFQRVWSEDDEIVILEGVLDYKKKKKGSKSNDDMDAFLDFIKKSLQVDHVKTSQLREKIKRLKEKF</sequence>
<dbReference type="PANTHER" id="PTHR31662:SF33">
    <property type="entry name" value="DNA-BINDING STOREKEEPER PROTEIN TRANSCRIPTIONAL REGULATOR-LIKE PROTEIN"/>
    <property type="match status" value="1"/>
</dbReference>
<dbReference type="EMBL" id="MVGT01004509">
    <property type="protein sequence ID" value="OUZ99361.1"/>
    <property type="molecule type" value="Genomic_DNA"/>
</dbReference>
<dbReference type="AlphaFoldDB" id="A0A200PMD5"/>
<proteinExistence type="inferred from homology"/>
<comment type="similarity">
    <text evidence="1">Belongs to the GeBP family.</text>
</comment>
<dbReference type="GO" id="GO:0005634">
    <property type="term" value="C:nucleus"/>
    <property type="evidence" value="ECO:0007669"/>
    <property type="project" value="TreeGrafter"/>
</dbReference>
<dbReference type="InterPro" id="IPR053932">
    <property type="entry name" value="GeBP-like_DBD"/>
</dbReference>
<dbReference type="PANTHER" id="PTHR31662">
    <property type="entry name" value="BNAANNG10740D PROTEIN-RELATED"/>
    <property type="match status" value="1"/>
</dbReference>
<evidence type="ECO:0000259" key="2">
    <source>
        <dbReference type="Pfam" id="PF04504"/>
    </source>
</evidence>
<dbReference type="GO" id="GO:0006355">
    <property type="term" value="P:regulation of DNA-templated transcription"/>
    <property type="evidence" value="ECO:0007669"/>
    <property type="project" value="InterPro"/>
</dbReference>
<feature type="domain" description="Glabrous enhancer-binding protein-like DBD" evidence="2">
    <location>
        <begin position="14"/>
        <end position="78"/>
    </location>
</feature>
<dbReference type="STRING" id="56857.A0A200PMD5"/>